<accession>A0A073K030</accession>
<dbReference type="eggNOG" id="COG2814">
    <property type="taxonomic scope" value="Bacteria"/>
</dbReference>
<reference evidence="9 10" key="1">
    <citation type="submission" date="2014-06" db="EMBL/GenBank/DDBJ databases">
        <title>Draft genome sequence of Bacillus manliponensis JCM 15802 (MCCC 1A00708).</title>
        <authorList>
            <person name="Lai Q."/>
            <person name="Liu Y."/>
            <person name="Shao Z."/>
        </authorList>
    </citation>
    <scope>NUCLEOTIDE SEQUENCE [LARGE SCALE GENOMIC DNA]</scope>
    <source>
        <strain evidence="9 10">JCM 15802</strain>
    </source>
</reference>
<keyword evidence="2" id="KW-0813">Transport</keyword>
<dbReference type="Gene3D" id="1.20.1250.20">
    <property type="entry name" value="MFS general substrate transporter like domains"/>
    <property type="match status" value="1"/>
</dbReference>
<feature type="transmembrane region" description="Helical" evidence="7">
    <location>
        <begin position="384"/>
        <end position="404"/>
    </location>
</feature>
<feature type="transmembrane region" description="Helical" evidence="7">
    <location>
        <begin position="81"/>
        <end position="100"/>
    </location>
</feature>
<feature type="transmembrane region" description="Helical" evidence="7">
    <location>
        <begin position="49"/>
        <end position="74"/>
    </location>
</feature>
<gene>
    <name evidence="9" type="ORF">BAMA_14825</name>
</gene>
<dbReference type="STRING" id="574376.BAMA_14825"/>
<feature type="transmembrane region" description="Helical" evidence="7">
    <location>
        <begin position="355"/>
        <end position="378"/>
    </location>
</feature>
<dbReference type="EMBL" id="JOTN01000003">
    <property type="protein sequence ID" value="KEK20679.1"/>
    <property type="molecule type" value="Genomic_DNA"/>
</dbReference>
<dbReference type="CDD" id="cd06173">
    <property type="entry name" value="MFS_MefA_like"/>
    <property type="match status" value="1"/>
</dbReference>
<proteinExistence type="predicted"/>
<feature type="transmembrane region" description="Helical" evidence="7">
    <location>
        <begin position="21"/>
        <end position="43"/>
    </location>
</feature>
<protein>
    <submittedName>
        <fullName evidence="9">Permease</fullName>
    </submittedName>
</protein>
<keyword evidence="6 7" id="KW-0472">Membrane</keyword>
<dbReference type="PANTHER" id="PTHR43266">
    <property type="entry name" value="MACROLIDE-EFFLUX PROTEIN"/>
    <property type="match status" value="1"/>
</dbReference>
<comment type="subcellular location">
    <subcellularLocation>
        <location evidence="1">Cell membrane</location>
        <topology evidence="1">Multi-pass membrane protein</topology>
    </subcellularLocation>
</comment>
<dbReference type="RefSeq" id="WP_034636972.1">
    <property type="nucleotide sequence ID" value="NZ_CBCSJC010000020.1"/>
</dbReference>
<keyword evidence="10" id="KW-1185">Reference proteome</keyword>
<feature type="transmembrane region" description="Helical" evidence="7">
    <location>
        <begin position="106"/>
        <end position="130"/>
    </location>
</feature>
<evidence type="ECO:0000259" key="8">
    <source>
        <dbReference type="PROSITE" id="PS50850"/>
    </source>
</evidence>
<evidence type="ECO:0000313" key="10">
    <source>
        <dbReference type="Proteomes" id="UP000027822"/>
    </source>
</evidence>
<keyword evidence="3" id="KW-1003">Cell membrane</keyword>
<feature type="transmembrane region" description="Helical" evidence="7">
    <location>
        <begin position="265"/>
        <end position="284"/>
    </location>
</feature>
<keyword evidence="4 7" id="KW-0812">Transmembrane</keyword>
<dbReference type="Proteomes" id="UP000027822">
    <property type="component" value="Unassembled WGS sequence"/>
</dbReference>
<evidence type="ECO:0000256" key="1">
    <source>
        <dbReference type="ARBA" id="ARBA00004651"/>
    </source>
</evidence>
<feature type="transmembrane region" description="Helical" evidence="7">
    <location>
        <begin position="296"/>
        <end position="316"/>
    </location>
</feature>
<dbReference type="InterPro" id="IPR036259">
    <property type="entry name" value="MFS_trans_sf"/>
</dbReference>
<organism evidence="9 10">
    <name type="scientific">Bacillus manliponensis</name>
    <dbReference type="NCBI Taxonomy" id="574376"/>
    <lineage>
        <taxon>Bacteria</taxon>
        <taxon>Bacillati</taxon>
        <taxon>Bacillota</taxon>
        <taxon>Bacilli</taxon>
        <taxon>Bacillales</taxon>
        <taxon>Bacillaceae</taxon>
        <taxon>Bacillus</taxon>
        <taxon>Bacillus cereus group</taxon>
    </lineage>
</organism>
<dbReference type="PANTHER" id="PTHR43266:SF9">
    <property type="entry name" value="PERMEASE, MAJOR FACILITATOR SUPERFAMILY-RELATED"/>
    <property type="match status" value="1"/>
</dbReference>
<comment type="caution">
    <text evidence="9">The sequence shown here is derived from an EMBL/GenBank/DDBJ whole genome shotgun (WGS) entry which is preliminary data.</text>
</comment>
<name>A0A073K030_9BACI</name>
<dbReference type="GO" id="GO:0005886">
    <property type="term" value="C:plasma membrane"/>
    <property type="evidence" value="ECO:0007669"/>
    <property type="project" value="UniProtKB-SubCell"/>
</dbReference>
<feature type="transmembrane region" description="Helical" evidence="7">
    <location>
        <begin position="177"/>
        <end position="199"/>
    </location>
</feature>
<feature type="transmembrane region" description="Helical" evidence="7">
    <location>
        <begin position="322"/>
        <end position="343"/>
    </location>
</feature>
<feature type="transmembrane region" description="Helical" evidence="7">
    <location>
        <begin position="233"/>
        <end position="253"/>
    </location>
</feature>
<dbReference type="SUPFAM" id="SSF103473">
    <property type="entry name" value="MFS general substrate transporter"/>
    <property type="match status" value="1"/>
</dbReference>
<dbReference type="OrthoDB" id="9775268at2"/>
<evidence type="ECO:0000256" key="5">
    <source>
        <dbReference type="ARBA" id="ARBA00022989"/>
    </source>
</evidence>
<dbReference type="InterPro" id="IPR011701">
    <property type="entry name" value="MFS"/>
</dbReference>
<evidence type="ECO:0000256" key="4">
    <source>
        <dbReference type="ARBA" id="ARBA00022692"/>
    </source>
</evidence>
<dbReference type="AlphaFoldDB" id="A0A073K030"/>
<dbReference type="Pfam" id="PF07690">
    <property type="entry name" value="MFS_1"/>
    <property type="match status" value="1"/>
</dbReference>
<evidence type="ECO:0000256" key="7">
    <source>
        <dbReference type="SAM" id="Phobius"/>
    </source>
</evidence>
<keyword evidence="5 7" id="KW-1133">Transmembrane helix</keyword>
<dbReference type="InterPro" id="IPR020846">
    <property type="entry name" value="MFS_dom"/>
</dbReference>
<dbReference type="PROSITE" id="PS50850">
    <property type="entry name" value="MFS"/>
    <property type="match status" value="1"/>
</dbReference>
<feature type="transmembrane region" description="Helical" evidence="7">
    <location>
        <begin position="151"/>
        <end position="171"/>
    </location>
</feature>
<dbReference type="GO" id="GO:0022857">
    <property type="term" value="F:transmembrane transporter activity"/>
    <property type="evidence" value="ECO:0007669"/>
    <property type="project" value="InterPro"/>
</dbReference>
<evidence type="ECO:0000256" key="3">
    <source>
        <dbReference type="ARBA" id="ARBA00022475"/>
    </source>
</evidence>
<evidence type="ECO:0000256" key="6">
    <source>
        <dbReference type="ARBA" id="ARBA00023136"/>
    </source>
</evidence>
<evidence type="ECO:0000256" key="2">
    <source>
        <dbReference type="ARBA" id="ARBA00022448"/>
    </source>
</evidence>
<feature type="domain" description="Major facilitator superfamily (MFS) profile" evidence="8">
    <location>
        <begin position="16"/>
        <end position="419"/>
    </location>
</feature>
<sequence>MNTVTNDPRLKIASRNIVLMMIGKLSSLLGASIYTFAMGLYVLKTTGSATSFAITLVCGSIPRMLCGPIAGAVADRVNRRALVIGADILSALIMFTMFILSTTFSISLLFIYVSAALLSICASFYSVAFTSSIPSLVNGERIQQASALNQTASSLATLLGPIIGGVVYGFLSTEFFFLLNGIAFSLAVVVQLFIVFSLYEGEQQEGKAPFLTSIKDGFTYIKSQQNIYMVIKIAFWLNFFGASVAVILPYIIVQELHLSGTKLGIIEGMFAGGMIVASVILSARKEVTDKIGLMRNSLFTWSGLLFMMALPLFLSFSKTMIFIYYIGLMLLNGMTLIFVNVPMQVFVQKSVPPHYLGRVFGLLETVATAIMPLGTILYGILLDYVPASTVIILSGIGVLTVVGVGTRKWGKTQQVNASA</sequence>
<evidence type="ECO:0000313" key="9">
    <source>
        <dbReference type="EMBL" id="KEK20679.1"/>
    </source>
</evidence>